<sequence length="1536" mass="173033">MSFNINNKKASSGILPVTNPLVQSNCLYLQAAGSKGEESTSGIHLRWTLKGQLTEHLPKGDHHTGPPKGFNKQNDFVNVYRTRYEPQVRELYLTNQPTTVIDSEGVWLYGNSEDGMFRVYFKNKNKYNEVRNQTDPFSNPMGFLEQYGSNLIEVESNQKLFFATQLTSSNNGVAKTEVLSVETNLAGLSKNVTFRKTISDFSQKIFAENGRSIRFIPTATIITKVSFEFYEDIIFKRNWEQIGKFGLSVDDGEVLRRLEPNPDRPVHAVWARYNDDEFVNIKNYETKWGHMPDQGNTIRDSVKRYIDLSQNPNNPLAIDQYYSTDNPDDSTPLEFSHFNNLQMAALDYHVARMLGLGHLDLRDEVYDGSQYLYIAHYETLVDLKTGEPSTKIDHLSMSLPTSLEDQRLSLPVRLKTLVPGMVSADPTAGTTMSSLTDADGYTHDGTGRYLSLMVEELAPDEPANSPFYYSTQEFDMSKFTYPVSVGIEYKTKGETKWNLPELPNDPNFLNVYSNGDEAHNETVAIAIPDFGNPAFVHKETKSGIHMYGSYGVNWFSRAKSSPITQQIESKIKPVNTLLPPSSISAFLIQEELPILLTSQNEQDMYKLNPATDKTLVRLTMEYDASQDMISYQKAINGVDLSTFNPLPDNEELFADKIEVFYRPEALKQVFGMIDTVTDLPGNPLISVIKTKALPLASAGLTSTGVNQSVTPTIPGSAFPNYVGGIFTVGTDDYIIHNIVPGSSPDFPIFHILKMQIGNAFGQNTPIPFDPANFLVPSANVSFMVAENMQNTSSWGAVNPHSLKIQIGDNWPIHTEEVTIESGQAPDITYNTYYRKFRGIKKNANIQRVNQPGVPFTGLYEIDFPGYILNKHPQFSDIPGKDSVQWYRGSIRVSAVGQQGAEKRILKVIRIDNIGSGDLKVFALDESHSDTNPLQPNVPRTEEVNFYPGYRAYLHYNAPCRLTKDHVIPQAPDVLEKYSIFGARVIDTTYVGYNSRISIPTMMFGRRIEAPATPQAPMGSKFATRPDYFGRSSYAFTTQFEHRPFSVMYLRSNDDILLSSLYNYTEGNYEEPTVNSIEYIRDKNNDEFFNTRLLELANAGYNSATNLFTEHNGFGFPLPDNEDLFKNINLFIKDHNKHFKENISPVTPPQMTNLDYEIIPKHPSGKYGRVTFYDFIKQTIQNSYVPLTEIPILYQHVKGGDYQPIPKAQVIRDRNGAYLNPTSPDFDMAPMMKVVGNNKTTFVDFTLDGASTSVYFYSVKEVNAQLVQGGMSTAVGPVKMVNSFPLKTPEIKSVIPVLQDEELDISPKMQVTINSYKKIYNVKKAKLYRALTMQDAVSVRTMTLVKELDLEAAGVLNDKVWTLEDDFADLLEVPFSDPLYYRVTVEAEVEYAEANYTGNPQSDVVVTEYAPSEASKIMITTITENVLPKSPFIEYKGTFGRQGLSNVTFTWPKMAYKAKYHFYKMTSQGNWKKLKTVESTNIPVVKLALKDTEWLSSLLRFSDAEGNPISHNFKVITENTSGMFSKDENILTIGRGF</sequence>
<keyword evidence="2" id="KW-1185">Reference proteome</keyword>
<evidence type="ECO:0000313" key="1">
    <source>
        <dbReference type="EMBL" id="PWN62120.1"/>
    </source>
</evidence>
<dbReference type="OrthoDB" id="717548at2"/>
<gene>
    <name evidence="1" type="ORF">C1638_016565</name>
</gene>
<proteinExistence type="predicted"/>
<evidence type="ECO:0000313" key="2">
    <source>
        <dbReference type="Proteomes" id="UP000236182"/>
    </source>
</evidence>
<accession>A0A316WU77</accession>
<reference evidence="1" key="1">
    <citation type="submission" date="2018-04" db="EMBL/GenBank/DDBJ databases">
        <title>Draft Genome Sequences of Chryseobacterium lactis NCTC11390T isolated from milk, Chryseobacterium oncorhynchi 701B-08T from rainbow trout, and Chryseobacterium viscerum 687B-08T from diseased fish.</title>
        <authorList>
            <person name="Jeong J.-J."/>
            <person name="Lee Y.J."/>
            <person name="Pathiraja D."/>
            <person name="Park B."/>
            <person name="Choi I.-G."/>
            <person name="Kim K.D."/>
        </authorList>
    </citation>
    <scope>NUCLEOTIDE SEQUENCE [LARGE SCALE GENOMIC DNA]</scope>
    <source>
        <strain evidence="1">701B-08</strain>
    </source>
</reference>
<organism evidence="1 2">
    <name type="scientific">Chryseobacterium oncorhynchi</name>
    <dbReference type="NCBI Taxonomy" id="741074"/>
    <lineage>
        <taxon>Bacteria</taxon>
        <taxon>Pseudomonadati</taxon>
        <taxon>Bacteroidota</taxon>
        <taxon>Flavobacteriia</taxon>
        <taxon>Flavobacteriales</taxon>
        <taxon>Weeksellaceae</taxon>
        <taxon>Chryseobacterium group</taxon>
        <taxon>Chryseobacterium</taxon>
    </lineage>
</organism>
<dbReference type="EMBL" id="PPEI02000005">
    <property type="protein sequence ID" value="PWN62120.1"/>
    <property type="molecule type" value="Genomic_DNA"/>
</dbReference>
<dbReference type="RefSeq" id="WP_109622808.1">
    <property type="nucleotide sequence ID" value="NZ_PPEI02000005.1"/>
</dbReference>
<name>A0A316WU77_9FLAO</name>
<comment type="caution">
    <text evidence="1">The sequence shown here is derived from an EMBL/GenBank/DDBJ whole genome shotgun (WGS) entry which is preliminary data.</text>
</comment>
<protein>
    <submittedName>
        <fullName evidence="1">Uncharacterized protein</fullName>
    </submittedName>
</protein>
<dbReference type="Proteomes" id="UP000236182">
    <property type="component" value="Unassembled WGS sequence"/>
</dbReference>